<dbReference type="PROSITE" id="PS51034">
    <property type="entry name" value="ZP_2"/>
    <property type="match status" value="1"/>
</dbReference>
<dbReference type="AlphaFoldDB" id="A0A8J1M7U5"/>
<dbReference type="PANTHER" id="PTHR14002">
    <property type="entry name" value="ENDOGLIN/TGF-BETA RECEPTOR TYPE III"/>
    <property type="match status" value="1"/>
</dbReference>
<dbReference type="OrthoDB" id="9987373at2759"/>
<dbReference type="PANTHER" id="PTHR14002:SF51">
    <property type="entry name" value="THYROID HORMONE DOWN-REGULATED PROTEIN (GENE 17)"/>
    <property type="match status" value="1"/>
</dbReference>
<evidence type="ECO:0000313" key="6">
    <source>
        <dbReference type="RefSeq" id="XP_041437120.1"/>
    </source>
</evidence>
<evidence type="ECO:0000256" key="3">
    <source>
        <dbReference type="SAM" id="SignalP"/>
    </source>
</evidence>
<dbReference type="GeneID" id="121399644"/>
<dbReference type="InterPro" id="IPR001507">
    <property type="entry name" value="ZP_dom"/>
</dbReference>
<dbReference type="Proteomes" id="UP000186698">
    <property type="component" value="Chromosome 2L"/>
</dbReference>
<keyword evidence="1 3" id="KW-0732">Signal</keyword>
<feature type="domain" description="ZP" evidence="4">
    <location>
        <begin position="45"/>
        <end position="155"/>
    </location>
</feature>
<dbReference type="InterPro" id="IPR055356">
    <property type="entry name" value="ZP-N"/>
</dbReference>
<evidence type="ECO:0000256" key="1">
    <source>
        <dbReference type="ARBA" id="ARBA00022729"/>
    </source>
</evidence>
<evidence type="ECO:0000256" key="2">
    <source>
        <dbReference type="ARBA" id="ARBA00023157"/>
    </source>
</evidence>
<dbReference type="Gene3D" id="2.60.40.3210">
    <property type="entry name" value="Zona pellucida, ZP-N domain"/>
    <property type="match status" value="1"/>
</dbReference>
<keyword evidence="2" id="KW-1015">Disulfide bond</keyword>
<dbReference type="RefSeq" id="XP_041437120.1">
    <property type="nucleotide sequence ID" value="XM_041581186.1"/>
</dbReference>
<feature type="signal peptide" evidence="3">
    <location>
        <begin position="1"/>
        <end position="15"/>
    </location>
</feature>
<protein>
    <submittedName>
        <fullName evidence="6">Uromodulin-like</fullName>
    </submittedName>
</protein>
<dbReference type="Pfam" id="PF23344">
    <property type="entry name" value="ZP-N"/>
    <property type="match status" value="1"/>
</dbReference>
<organism evidence="5 6">
    <name type="scientific">Xenopus laevis</name>
    <name type="common">African clawed frog</name>
    <dbReference type="NCBI Taxonomy" id="8355"/>
    <lineage>
        <taxon>Eukaryota</taxon>
        <taxon>Metazoa</taxon>
        <taxon>Chordata</taxon>
        <taxon>Craniata</taxon>
        <taxon>Vertebrata</taxon>
        <taxon>Euteleostomi</taxon>
        <taxon>Amphibia</taxon>
        <taxon>Batrachia</taxon>
        <taxon>Anura</taxon>
        <taxon>Pipoidea</taxon>
        <taxon>Pipidae</taxon>
        <taxon>Xenopodinae</taxon>
        <taxon>Xenopus</taxon>
        <taxon>Xenopus</taxon>
    </lineage>
</organism>
<feature type="chain" id="PRO_5035182285" evidence="3">
    <location>
        <begin position="16"/>
        <end position="155"/>
    </location>
</feature>
<name>A0A8J1M7U5_XENLA</name>
<dbReference type="KEGG" id="xla:121399644"/>
<reference evidence="6" key="1">
    <citation type="submission" date="2025-08" db="UniProtKB">
        <authorList>
            <consortium name="RefSeq"/>
        </authorList>
    </citation>
    <scope>IDENTIFICATION</scope>
    <source>
        <strain evidence="6">J_2021</strain>
        <tissue evidence="6">Erythrocytes</tissue>
    </source>
</reference>
<sequence>MSLTLVFTLCPSCTSDETCNNTTNSCDCNPSKYSETEQNPLPEITCNYNMVLRIPRCQLEKNGYDSSSYALNNPNCKLTPYLDNISFLGILWHIGAGDCGNIKTENSTHITYSNSLIINPKPSIFITKNKVIYNFSCIYPQNMDTALYPLNVATG</sequence>
<evidence type="ECO:0000313" key="5">
    <source>
        <dbReference type="Proteomes" id="UP000186698"/>
    </source>
</evidence>
<gene>
    <name evidence="6" type="primary">LOC121399644</name>
</gene>
<proteinExistence type="predicted"/>
<keyword evidence="5" id="KW-1185">Reference proteome</keyword>
<accession>A0A8J1M7U5</accession>
<evidence type="ECO:0000259" key="4">
    <source>
        <dbReference type="PROSITE" id="PS51034"/>
    </source>
</evidence>